<accession>A0A022PFH7</accession>
<dbReference type="Proteomes" id="UP000023464">
    <property type="component" value="Unassembled WGS sequence"/>
</dbReference>
<keyword evidence="2" id="KW-1185">Reference proteome</keyword>
<reference evidence="1 2" key="1">
    <citation type="submission" date="2014-03" db="EMBL/GenBank/DDBJ databases">
        <title>Draft Genome of Photorhabdus luminescens BA1, an Egyptian Isolate.</title>
        <authorList>
            <person name="Ghazal S."/>
            <person name="Hurst S.G.IV."/>
            <person name="Morris K."/>
            <person name="Thomas K."/>
            <person name="Tisa L.S."/>
        </authorList>
    </citation>
    <scope>NUCLEOTIDE SEQUENCE [LARGE SCALE GENOMIC DNA]</scope>
    <source>
        <strain evidence="1 2">BA1</strain>
    </source>
</reference>
<dbReference type="PATRIC" id="fig|1393736.3.peg.3869"/>
<organism evidence="1 2">
    <name type="scientific">Photorhabdus aegyptia</name>
    <dbReference type="NCBI Taxonomy" id="2805098"/>
    <lineage>
        <taxon>Bacteria</taxon>
        <taxon>Pseudomonadati</taxon>
        <taxon>Pseudomonadota</taxon>
        <taxon>Gammaproteobacteria</taxon>
        <taxon>Enterobacterales</taxon>
        <taxon>Morganellaceae</taxon>
        <taxon>Photorhabdus</taxon>
    </lineage>
</organism>
<sequence length="110" mass="12920">MRKRLSFIDSSLDDLRSFPEDAKQDIGFQLDRIQQGLEPDDWKPLTIVGVGVREIRVRDENGIYRAMYIAKFEEAVYVLHCFQKKTQSTSKQDVELARKRFKTLIQGRKL</sequence>
<proteinExistence type="predicted"/>
<dbReference type="InterPro" id="IPR009241">
    <property type="entry name" value="HigB-like"/>
</dbReference>
<evidence type="ECO:0000313" key="1">
    <source>
        <dbReference type="EMBL" id="EYU13713.1"/>
    </source>
</evidence>
<gene>
    <name evidence="1" type="ORF">BA1DRAFT_03796</name>
</gene>
<evidence type="ECO:0000313" key="2">
    <source>
        <dbReference type="Proteomes" id="UP000023464"/>
    </source>
</evidence>
<dbReference type="AlphaFoldDB" id="A0A022PFH7"/>
<protein>
    <submittedName>
        <fullName evidence="1">Phage-related protein</fullName>
    </submittedName>
</protein>
<comment type="caution">
    <text evidence="1">The sequence shown here is derived from an EMBL/GenBank/DDBJ whole genome shotgun (WGS) entry which is preliminary data.</text>
</comment>
<dbReference type="Pfam" id="PF05973">
    <property type="entry name" value="Gp49"/>
    <property type="match status" value="1"/>
</dbReference>
<dbReference type="EMBL" id="JFGV01000072">
    <property type="protein sequence ID" value="EYU13713.1"/>
    <property type="molecule type" value="Genomic_DNA"/>
</dbReference>
<name>A0A022PFH7_9GAMM</name>
<dbReference type="RefSeq" id="WP_036782077.1">
    <property type="nucleotide sequence ID" value="NZ_CAWLTM010000043.1"/>
</dbReference>